<sequence>MMRFQARAVLIPEAEELSSFSNTSEREDERRHESRSDQLRDSHLRWVTAPVTPVIRSRWTACVPGPVWLS</sequence>
<dbReference type="AlphaFoldDB" id="A0A0N0MEA8"/>
<dbReference type="Proteomes" id="UP000031553">
    <property type="component" value="Unassembled WGS sequence"/>
</dbReference>
<comment type="caution">
    <text evidence="2">The sequence shown here is derived from an EMBL/GenBank/DDBJ whole genome shotgun (WGS) entry which is preliminary data.</text>
</comment>
<name>A0A0N0MEA8_9PROT</name>
<accession>A0A0N0MEA8</accession>
<proteinExistence type="predicted"/>
<organism evidence="2 3">
    <name type="scientific">Komagataeibacter intermedius AF2</name>
    <dbReference type="NCBI Taxonomy" id="1458464"/>
    <lineage>
        <taxon>Bacteria</taxon>
        <taxon>Pseudomonadati</taxon>
        <taxon>Pseudomonadota</taxon>
        <taxon>Alphaproteobacteria</taxon>
        <taxon>Acetobacterales</taxon>
        <taxon>Acetobacteraceae</taxon>
        <taxon>Komagataeibacter</taxon>
    </lineage>
</organism>
<protein>
    <submittedName>
        <fullName evidence="2">Uncharacterized protein</fullName>
    </submittedName>
</protein>
<reference evidence="2 3" key="1">
    <citation type="submission" date="2015-07" db="EMBL/GenBank/DDBJ databases">
        <title>Draft Genome Sequence of Komagataeibacter intermedius Strain AF2, Isolated from Kombucha Tea.</title>
        <authorList>
            <person name="Santos R.A."/>
            <person name="Berretta A.A."/>
            <person name="Barud H.S."/>
            <person name="Ribeiro S.J."/>
            <person name="Gonzalez-Garcia L.N."/>
            <person name="Zucchi T.D."/>
            <person name="Goldman G.H."/>
            <person name="Riano-Pachon D.M."/>
        </authorList>
    </citation>
    <scope>NUCLEOTIDE SEQUENCE [LARGE SCALE GENOMIC DNA]</scope>
    <source>
        <strain evidence="2 3">AF2</strain>
    </source>
</reference>
<evidence type="ECO:0000256" key="1">
    <source>
        <dbReference type="SAM" id="MobiDB-lite"/>
    </source>
</evidence>
<dbReference type="EMBL" id="JUFX02000205">
    <property type="protein sequence ID" value="KPH86266.1"/>
    <property type="molecule type" value="Genomic_DNA"/>
</dbReference>
<gene>
    <name evidence="2" type="ORF">GLUCOINTEAF2_0202834</name>
</gene>
<evidence type="ECO:0000313" key="2">
    <source>
        <dbReference type="EMBL" id="KPH86266.1"/>
    </source>
</evidence>
<evidence type="ECO:0000313" key="3">
    <source>
        <dbReference type="Proteomes" id="UP000031553"/>
    </source>
</evidence>
<feature type="region of interest" description="Disordered" evidence="1">
    <location>
        <begin position="17"/>
        <end position="39"/>
    </location>
</feature>
<feature type="compositionally biased region" description="Basic and acidic residues" evidence="1">
    <location>
        <begin position="24"/>
        <end position="39"/>
    </location>
</feature>